<organism evidence="1 2">
    <name type="scientific">Pseudomonas coronafaciens pv. striafaciens</name>
    <dbReference type="NCBI Taxonomy" id="235276"/>
    <lineage>
        <taxon>Bacteria</taxon>
        <taxon>Pseudomonadati</taxon>
        <taxon>Pseudomonadota</taxon>
        <taxon>Gammaproteobacteria</taxon>
        <taxon>Pseudomonadales</taxon>
        <taxon>Pseudomonadaceae</taxon>
        <taxon>Pseudomonas</taxon>
        <taxon>Pseudomonas coronafaciens</taxon>
    </lineage>
</organism>
<dbReference type="RefSeq" id="WP_074908149.1">
    <property type="nucleotide sequence ID" value="NZ_RBSD01000206.1"/>
</dbReference>
<accession>A0A3M4XTX2</accession>
<sequence>MSIIEPVRRYFRRREAEMMIQVAHKVSLLVQEQAVPLGSFVFPGMDYVAMLEVDGKRVGHIDYCINPLRDRLYIDKIEIYADYRRRGFALSALWQLWQRHHLPIVPLYQFGTSDGFWHKARTRFAAADAVIGDEIRGSMEMSAEMDRWQHLVPEPIHERLQRELMASDEWPAIKAKWDAEYGPCRED</sequence>
<dbReference type="Proteomes" id="UP000268004">
    <property type="component" value="Unassembled WGS sequence"/>
</dbReference>
<name>A0A3M4XTX2_9PSED</name>
<gene>
    <name evidence="1" type="ORF">ALP78_200061</name>
</gene>
<reference evidence="1 2" key="1">
    <citation type="submission" date="2018-08" db="EMBL/GenBank/DDBJ databases">
        <title>Recombination of ecologically and evolutionarily significant loci maintains genetic cohesion in the Pseudomonas syringae species complex.</title>
        <authorList>
            <person name="Dillon M."/>
            <person name="Thakur S."/>
            <person name="Almeida R.N.D."/>
            <person name="Weir B.S."/>
            <person name="Guttman D.S."/>
        </authorList>
    </citation>
    <scope>NUCLEOTIDE SEQUENCE [LARGE SCALE GENOMIC DNA]</scope>
    <source>
        <strain evidence="1 2">ICMP 4996</strain>
    </source>
</reference>
<dbReference type="InterPro" id="IPR016181">
    <property type="entry name" value="Acyl_CoA_acyltransferase"/>
</dbReference>
<evidence type="ECO:0000313" key="2">
    <source>
        <dbReference type="Proteomes" id="UP000268004"/>
    </source>
</evidence>
<dbReference type="AlphaFoldDB" id="A0A3M4XTX2"/>
<dbReference type="EMBL" id="RBSD01000206">
    <property type="protein sequence ID" value="RMR79934.1"/>
    <property type="molecule type" value="Genomic_DNA"/>
</dbReference>
<dbReference type="SUPFAM" id="SSF55729">
    <property type="entry name" value="Acyl-CoA N-acyltransferases (Nat)"/>
    <property type="match status" value="1"/>
</dbReference>
<comment type="caution">
    <text evidence="1">The sequence shown here is derived from an EMBL/GenBank/DDBJ whole genome shotgun (WGS) entry which is preliminary data.</text>
</comment>
<proteinExistence type="predicted"/>
<protein>
    <submittedName>
        <fullName evidence="1">Uncharacterized protein</fullName>
    </submittedName>
</protein>
<evidence type="ECO:0000313" key="1">
    <source>
        <dbReference type="EMBL" id="RMR79934.1"/>
    </source>
</evidence>